<proteinExistence type="predicted"/>
<protein>
    <recommendedName>
        <fullName evidence="11">Dynein heavy chain family protein</fullName>
    </recommendedName>
</protein>
<dbReference type="InterPro" id="IPR024743">
    <property type="entry name" value="Dynein_HC_stalk"/>
</dbReference>
<feature type="region of interest" description="Disordered" evidence="3">
    <location>
        <begin position="2068"/>
        <end position="2098"/>
    </location>
</feature>
<dbReference type="InterPro" id="IPR024317">
    <property type="entry name" value="Dynein_heavy_chain_D4_dom"/>
</dbReference>
<dbReference type="Gene3D" id="3.10.490.20">
    <property type="match status" value="1"/>
</dbReference>
<dbReference type="InterPro" id="IPR026983">
    <property type="entry name" value="DHC"/>
</dbReference>
<name>A0A1J4J6B2_9EUKA</name>
<keyword evidence="10" id="KW-1185">Reference proteome</keyword>
<gene>
    <name evidence="9" type="ORF">TRFO_39050</name>
</gene>
<feature type="compositionally biased region" description="Low complexity" evidence="3">
    <location>
        <begin position="2071"/>
        <end position="2095"/>
    </location>
</feature>
<feature type="domain" description="Dynein heavy chain ATP-binding dynein motor region" evidence="7">
    <location>
        <begin position="1572"/>
        <end position="1692"/>
    </location>
</feature>
<dbReference type="InterPro" id="IPR041228">
    <property type="entry name" value="Dynein_C"/>
</dbReference>
<evidence type="ECO:0000259" key="4">
    <source>
        <dbReference type="Pfam" id="PF12774"/>
    </source>
</evidence>
<dbReference type="GeneID" id="94847115"/>
<feature type="domain" description="Dynein heavy chain C-terminal" evidence="8">
    <location>
        <begin position="2365"/>
        <end position="2631"/>
    </location>
</feature>
<keyword evidence="1 2" id="KW-0175">Coiled coil</keyword>
<dbReference type="InterPro" id="IPR027417">
    <property type="entry name" value="P-loop_NTPase"/>
</dbReference>
<dbReference type="InterPro" id="IPR035706">
    <property type="entry name" value="AAA_9"/>
</dbReference>
<dbReference type="SUPFAM" id="SSF52540">
    <property type="entry name" value="P-loop containing nucleoside triphosphate hydrolases"/>
    <property type="match status" value="1"/>
</dbReference>
<dbReference type="Gene3D" id="1.20.920.20">
    <property type="match status" value="1"/>
</dbReference>
<sequence>MISNTTLFFTGDNSIFSGKTKSNKANAFPHQLRAFLKPIAMRPPETKFVIELKLISHGFKATKHISQKLFLFLSAISHTFPYLNLSFVYQPAITIVNNAHELIRVLMHTKNPNAVVNYYESLRTAEEYVVARSIYDYFVSRIEWTHLDSFLQVLYGHFQIFDGFDSFKKSILDDTTFPSDQYDHILKDISRSVIDEHFTPKLSEYLINKMLTLYHMMAKYKCIIIYGPINSGKSTIIDLLKDTLQVLINEAEDNKKFSDIMTIKLHEWFYMNDSWEQMFGKMTLENIPITPLQSGRISGRIVNELNQTFETMPIWNSGQIHAFMHNLTTDTQYHNILKLNGPLTPRIVNFLSEMLTSDGTNYIKLNTMDTIECNKNFHIIIETESIENLNPAMIMNCALLPMKNMQVDKTNTILDPEIIFNRAVSGFKGEIEETTVSIFKKLFITMAPEVVHHIYEIDNYVSKIPGGDVIISDHLPFNAMQLALYYFEQASLMNKNDENQLKTILVLALFYSFSGIIKPSALGLFDNWIRTTFIIEIPSDWIGYNVPDSFWDLYQRPSMSSLRFYRGKLIPHDYNLLLEKPIISKRMECPNFKLPMDISICTAQYLPIIGQAKILDRHRQHYLIFGPKISGKSTMMKFIFHHNNDTIPITIPVSQISKGSDLIDFINLHTPIITKNYVMLHDTKTYALIFDNVPCDNFYALEFIKMLVDSSSFPVYSKKDPKFLDRLQVRNFYVIVIMEDISNLPVTFFSHFYIMHLNEPTSNTINYVLKHIGSQFGISPKLLAAVSQFAEQYCRNPDAPFLFTKLIEVLALINGRSALNERDTISCVRTFLFELNYLLYHKIHDEKVIAKIKALYDNNFQETNIKDLFANILDGVDLIYPDINLSQDLSCCAVSLPIKPMVSVRDMLYEKYDEYNKTRGCNNIQMVFYKPTINDIILLQRALSYPGTSIVLKGDNGSGRFTLSRFVTFLVGYEFFEIPIYSELDGLSHDMRKDRIRKVIQKPLVECILKQKQVVVFYRVESSSKIAKIDEDVLSSLFYLNDFTPYFSSSELEDLYYKTANSLKIKHEDKTTIYQQITASLKIRLHIIISADRLFNSMNYPSFVEIRFQQTDENYTTCARDMLLNPEFANIIDKFPENLPSIFIKIHKIIKSHTKTVISRHFYDFLNSFYFYATKCKKELFMKHSSIQVAIEFLSQLNTEMKNTEMNMKEIIPALQALEGNDDNYKRVISARRKDLRVKQLKLEENERMKTIELRKINEEVISLRTELIDLNVRVDLARQRLDSITSQQFDLVKQLGNDPKPAFKLLIEMILAFLDQPTQFDPHGKRLLYDQNFEDEIKTKIDHKNVDPISLVKAKPLFTQAQVSKNDFDDLSLQCSILHDWISSIYYFAASSEKLSEKQKEYEEKSEEFHEFEEKLKNEKEQMSITFSSLDEEMKQFQDAVTHKENLTNKYNIFESRKRLLDSLFKGFDQLHEKWKNEYENFEDNNKAIIGNTIILSVYLTYFGALSKEQRIEIFYDIFDEMKRYSLLANYDAPIEYVESQLYIISDMQNESTTNNSFYDAVAELQTDLRMIKSVKKAPLIIDPDGVVNDKLKVMFKNVVFASYLVDNLFKVLKTAAKLGQTLVLEDVNFLDCQIIPFLEVFVTYKPVTEITYESHVIKVHPDFKLILFTSLSNAHEIPENLRVLSNVINTTESSMKEVQHRITCCFLNHFDSEMLPRLQSIKRAELQHHLEILRFEKMTLDSIEGIAKLIEQDDKYDCLSDEENIGKLLQAKECYYAATNVTNDHRSIQNELRMTTESFIKSINLCTSFWVALNHYLPQVRSCHVFSLDQFLSLCNTAIISSGFHQGIISQEQLNKMNSTLIHQIMKWSLPMMSFKDAIFFLFISGFTSLLLQDKVKKEDLDSIIGHIEEEYDGYLDHVNIDIHSGESLDQLKFSNISNIFSFIEKFVIECFGNDYSKFFPIFTLESFISQTAKVPVLIQLHNSKDAANLLEYYIGLRSKSASYVSISLCDDQSVLSDARKKIYGSMKSDLCVALHYPSNSSLVASFINDIINNLSSRKIIADHHKNLNSGPSSPSKVSKSISSNPSENNIPSTIGSNKANYVSGKAEINGVPNLIDSNTVVHEDFRMVIICSTTDGLSRNTLRKCSRLEYESYPSIKHQLLEIYNHHASAIQVATTSQNRKLNYVLSLLFSLINFRKFIKPIGFTYDVPIDELRLRNFIIKLKDRLDCILTNNTNYIPMKNIRDDIFDVELGSGIFDSFDSRKLKNHIFSAISPELLDDGFYFIEQNSEEMDKWSIPNDVLPSNFSHLVETRVPVFPTTDVLSMNKIISYPLRNWSLSRWISKTFLKIHKETESFDIVEAKSKLTEIFNKKLPQEILVTRIDEMKTPTQLFLLGEIKAFNELIREMRGVIGNTITSTTKDAFIEMYRRNIFPEQWRNKAAFSYTKSFSKFVDFLIEKYDLLSTWMKNGIVPSVIDVKLIKSIKGLLFSYLNDIAIQRQMTIDVLSYDFIFGEKNVTSTSENGAGLCLSGIYVVGGNWDFNEKKLIQPNSKTPPVSPMPNCLCVPVKITTKSQHTFSCPLFRTMPSKTFMLNVDKVVVDGVSNNFQWNVPLKSDVFEKQLISTGVSLICQKPEFSSK</sequence>
<feature type="domain" description="Dynein heavy chain hydrolytic ATP-binding dynein motor region" evidence="4">
    <location>
        <begin position="24"/>
        <end position="234"/>
    </location>
</feature>
<dbReference type="GO" id="GO:0097729">
    <property type="term" value="C:9+2 motile cilium"/>
    <property type="evidence" value="ECO:0007669"/>
    <property type="project" value="TreeGrafter"/>
</dbReference>
<dbReference type="Pfam" id="PF12781">
    <property type="entry name" value="AAA_9"/>
    <property type="match status" value="1"/>
</dbReference>
<dbReference type="GO" id="GO:0030286">
    <property type="term" value="C:dynein complex"/>
    <property type="evidence" value="ECO:0007669"/>
    <property type="project" value="InterPro"/>
</dbReference>
<evidence type="ECO:0000256" key="1">
    <source>
        <dbReference type="ARBA" id="ARBA00023054"/>
    </source>
</evidence>
<dbReference type="GO" id="GO:0051959">
    <property type="term" value="F:dynein light intermediate chain binding"/>
    <property type="evidence" value="ECO:0007669"/>
    <property type="project" value="InterPro"/>
</dbReference>
<evidence type="ECO:0000313" key="10">
    <source>
        <dbReference type="Proteomes" id="UP000179807"/>
    </source>
</evidence>
<dbReference type="RefSeq" id="XP_068347915.1">
    <property type="nucleotide sequence ID" value="XM_068512411.1"/>
</dbReference>
<dbReference type="Proteomes" id="UP000179807">
    <property type="component" value="Unassembled WGS sequence"/>
</dbReference>
<accession>A0A1J4J6B2</accession>
<dbReference type="GO" id="GO:0060294">
    <property type="term" value="P:cilium movement involved in cell motility"/>
    <property type="evidence" value="ECO:0007669"/>
    <property type="project" value="TreeGrafter"/>
</dbReference>
<dbReference type="InterPro" id="IPR042219">
    <property type="entry name" value="AAA_lid_11_sf"/>
</dbReference>
<dbReference type="PANTHER" id="PTHR10676:SF396">
    <property type="entry name" value="DYNEIN AXONEMAL HEAVY CHAIN 1"/>
    <property type="match status" value="1"/>
</dbReference>
<dbReference type="Gene3D" id="1.20.1270.280">
    <property type="match status" value="1"/>
</dbReference>
<evidence type="ECO:0000256" key="3">
    <source>
        <dbReference type="SAM" id="MobiDB-lite"/>
    </source>
</evidence>
<dbReference type="EMBL" id="MLAK01001291">
    <property type="protein sequence ID" value="OHS94778.1"/>
    <property type="molecule type" value="Genomic_DNA"/>
</dbReference>
<evidence type="ECO:0000259" key="5">
    <source>
        <dbReference type="Pfam" id="PF12777"/>
    </source>
</evidence>
<dbReference type="Pfam" id="PF12777">
    <property type="entry name" value="MT"/>
    <property type="match status" value="1"/>
</dbReference>
<dbReference type="Gene3D" id="1.10.8.720">
    <property type="entry name" value="Region D6 of dynein motor"/>
    <property type="match status" value="1"/>
</dbReference>
<dbReference type="InterPro" id="IPR043160">
    <property type="entry name" value="Dynein_C_barrel"/>
</dbReference>
<dbReference type="Pfam" id="PF18199">
    <property type="entry name" value="Dynein_C"/>
    <property type="match status" value="1"/>
</dbReference>
<comment type="caution">
    <text evidence="9">The sequence shown here is derived from an EMBL/GenBank/DDBJ whole genome shotgun (WGS) entry which is preliminary data.</text>
</comment>
<reference evidence="9" key="1">
    <citation type="submission" date="2016-10" db="EMBL/GenBank/DDBJ databases">
        <authorList>
            <person name="Benchimol M."/>
            <person name="Almeida L.G."/>
            <person name="Vasconcelos A.T."/>
            <person name="Perreira-Neves A."/>
            <person name="Rosa I.A."/>
            <person name="Tasca T."/>
            <person name="Bogo M.R."/>
            <person name="de Souza W."/>
        </authorList>
    </citation>
    <scope>NUCLEOTIDE SEQUENCE [LARGE SCALE GENOMIC DNA]</scope>
    <source>
        <strain evidence="9">K</strain>
    </source>
</reference>
<dbReference type="GO" id="GO:0045505">
    <property type="term" value="F:dynein intermediate chain binding"/>
    <property type="evidence" value="ECO:0007669"/>
    <property type="project" value="InterPro"/>
</dbReference>
<evidence type="ECO:0008006" key="11">
    <source>
        <dbReference type="Google" id="ProtNLM"/>
    </source>
</evidence>
<dbReference type="GO" id="GO:0005524">
    <property type="term" value="F:ATP binding"/>
    <property type="evidence" value="ECO:0007669"/>
    <property type="project" value="InterPro"/>
</dbReference>
<evidence type="ECO:0000313" key="9">
    <source>
        <dbReference type="EMBL" id="OHS94778.1"/>
    </source>
</evidence>
<dbReference type="GO" id="GO:0008569">
    <property type="term" value="F:minus-end-directed microtubule motor activity"/>
    <property type="evidence" value="ECO:0007669"/>
    <property type="project" value="TreeGrafter"/>
</dbReference>
<feature type="domain" description="Dynein heavy chain coiled coil stalk" evidence="5">
    <location>
        <begin position="1341"/>
        <end position="1516"/>
    </location>
</feature>
<dbReference type="PANTHER" id="PTHR10676">
    <property type="entry name" value="DYNEIN HEAVY CHAIN FAMILY PROTEIN"/>
    <property type="match status" value="1"/>
</dbReference>
<evidence type="ECO:0000259" key="7">
    <source>
        <dbReference type="Pfam" id="PF12781"/>
    </source>
</evidence>
<evidence type="ECO:0000259" key="8">
    <source>
        <dbReference type="Pfam" id="PF18199"/>
    </source>
</evidence>
<feature type="domain" description="Dynein heavy chain AAA module D4" evidence="6">
    <location>
        <begin position="924"/>
        <end position="1104"/>
    </location>
</feature>
<dbReference type="Pfam" id="PF12780">
    <property type="entry name" value="AAA_8"/>
    <property type="match status" value="1"/>
</dbReference>
<dbReference type="Gene3D" id="3.40.50.300">
    <property type="entry name" value="P-loop containing nucleotide triphosphate hydrolases"/>
    <property type="match status" value="4"/>
</dbReference>
<organism evidence="9 10">
    <name type="scientific">Tritrichomonas foetus</name>
    <dbReference type="NCBI Taxonomy" id="1144522"/>
    <lineage>
        <taxon>Eukaryota</taxon>
        <taxon>Metamonada</taxon>
        <taxon>Parabasalia</taxon>
        <taxon>Tritrichomonadida</taxon>
        <taxon>Tritrichomonadidae</taxon>
        <taxon>Tritrichomonas</taxon>
    </lineage>
</organism>
<evidence type="ECO:0000256" key="2">
    <source>
        <dbReference type="SAM" id="Coils"/>
    </source>
</evidence>
<evidence type="ECO:0000259" key="6">
    <source>
        <dbReference type="Pfam" id="PF12780"/>
    </source>
</evidence>
<feature type="coiled-coil region" evidence="2">
    <location>
        <begin position="1389"/>
        <end position="1434"/>
    </location>
</feature>
<dbReference type="InterPro" id="IPR035699">
    <property type="entry name" value="AAA_6"/>
</dbReference>
<dbReference type="Pfam" id="PF12774">
    <property type="entry name" value="AAA_6"/>
    <property type="match status" value="1"/>
</dbReference>
<dbReference type="VEuPathDB" id="TrichDB:TRFO_39050"/>